<dbReference type="AlphaFoldDB" id="A0A1M7UQV9"/>
<dbReference type="InterPro" id="IPR035923">
    <property type="entry name" value="TT1751-like_sf"/>
</dbReference>
<sequence length="131" mass="13712">MAVPGLTTIKSNHPPEATMSRLEAAVKAKGLTVFARIDHAEGASAAGLSLRPTELLIFGNAKGGTPLMQAMQTIGIDLPLKALVWQDASGETRLSWNDPAWLATRHGVSGEEAVAGRLAALLEELARSATT</sequence>
<proteinExistence type="predicted"/>
<dbReference type="SUPFAM" id="SSF103247">
    <property type="entry name" value="TT1751-like"/>
    <property type="match status" value="1"/>
</dbReference>
<dbReference type="Gene3D" id="3.30.310.70">
    <property type="entry name" value="TT1751-like domain"/>
    <property type="match status" value="1"/>
</dbReference>
<dbReference type="PANTHER" id="PTHR38342">
    <property type="entry name" value="SLR5037 PROTEIN"/>
    <property type="match status" value="1"/>
</dbReference>
<evidence type="ECO:0000259" key="1">
    <source>
        <dbReference type="Pfam" id="PF03625"/>
    </source>
</evidence>
<gene>
    <name evidence="2" type="ORF">SAMN05444170_6263</name>
</gene>
<evidence type="ECO:0000313" key="2">
    <source>
        <dbReference type="EMBL" id="SHN85339.1"/>
    </source>
</evidence>
<dbReference type="Proteomes" id="UP000184096">
    <property type="component" value="Chromosome I"/>
</dbReference>
<feature type="domain" description="DUF302" evidence="1">
    <location>
        <begin position="37"/>
        <end position="99"/>
    </location>
</feature>
<dbReference type="CDD" id="cd14797">
    <property type="entry name" value="DUF302"/>
    <property type="match status" value="1"/>
</dbReference>
<dbReference type="EMBL" id="LT670849">
    <property type="protein sequence ID" value="SHN85339.1"/>
    <property type="molecule type" value="Genomic_DNA"/>
</dbReference>
<protein>
    <submittedName>
        <fullName evidence="2">Uncharacterized conserved protein, DUF302 family</fullName>
    </submittedName>
</protein>
<reference evidence="3" key="1">
    <citation type="submission" date="2016-11" db="EMBL/GenBank/DDBJ databases">
        <authorList>
            <person name="Varghese N."/>
            <person name="Submissions S."/>
        </authorList>
    </citation>
    <scope>NUCLEOTIDE SEQUENCE [LARGE SCALE GENOMIC DNA]</scope>
    <source>
        <strain evidence="3">GAS401</strain>
    </source>
</reference>
<dbReference type="RefSeq" id="WP_072823862.1">
    <property type="nucleotide sequence ID" value="NZ_LT670849.1"/>
</dbReference>
<accession>A0A1M7UQV9</accession>
<organism evidence="2 3">
    <name type="scientific">Bradyrhizobium erythrophlei</name>
    <dbReference type="NCBI Taxonomy" id="1437360"/>
    <lineage>
        <taxon>Bacteria</taxon>
        <taxon>Pseudomonadati</taxon>
        <taxon>Pseudomonadota</taxon>
        <taxon>Alphaproteobacteria</taxon>
        <taxon>Hyphomicrobiales</taxon>
        <taxon>Nitrobacteraceae</taxon>
        <taxon>Bradyrhizobium</taxon>
    </lineage>
</organism>
<keyword evidence="3" id="KW-1185">Reference proteome</keyword>
<evidence type="ECO:0000313" key="3">
    <source>
        <dbReference type="Proteomes" id="UP000184096"/>
    </source>
</evidence>
<dbReference type="InterPro" id="IPR005180">
    <property type="entry name" value="DUF302"/>
</dbReference>
<dbReference type="PANTHER" id="PTHR38342:SF2">
    <property type="entry name" value="INNER MEMBRANE OR EXPORTED"/>
    <property type="match status" value="1"/>
</dbReference>
<name>A0A1M7UQV9_9BRAD</name>
<dbReference type="OrthoDB" id="9799367at2"/>
<dbReference type="Pfam" id="PF03625">
    <property type="entry name" value="DUF302"/>
    <property type="match status" value="1"/>
</dbReference>